<keyword evidence="1" id="KW-0418">Kinase</keyword>
<dbReference type="CDD" id="cd16936">
    <property type="entry name" value="HATPase_RsbW-like"/>
    <property type="match status" value="1"/>
</dbReference>
<dbReference type="InterPro" id="IPR036890">
    <property type="entry name" value="HATPase_C_sf"/>
</dbReference>
<proteinExistence type="predicted"/>
<reference evidence="4 5" key="1">
    <citation type="submission" date="2019-07" db="EMBL/GenBank/DDBJ databases">
        <title>Whole genome shotgun sequence of Cellulomonas aerilata NBRC 106308.</title>
        <authorList>
            <person name="Hosoyama A."/>
            <person name="Uohara A."/>
            <person name="Ohji S."/>
            <person name="Ichikawa N."/>
        </authorList>
    </citation>
    <scope>NUCLEOTIDE SEQUENCE [LARGE SCALE GENOMIC DNA]</scope>
    <source>
        <strain evidence="4 5">NBRC 106308</strain>
    </source>
</reference>
<dbReference type="InterPro" id="IPR011006">
    <property type="entry name" value="CheY-like_superfamily"/>
</dbReference>
<evidence type="ECO:0000259" key="3">
    <source>
        <dbReference type="PROSITE" id="PS50110"/>
    </source>
</evidence>
<evidence type="ECO:0000256" key="2">
    <source>
        <dbReference type="PROSITE-ProRule" id="PRU00169"/>
    </source>
</evidence>
<accession>A0A512D9V0</accession>
<keyword evidence="2" id="KW-0597">Phosphoprotein</keyword>
<feature type="modified residue" description="4-aspartylphosphate" evidence="2">
    <location>
        <position position="38"/>
    </location>
</feature>
<feature type="domain" description="Response regulatory" evidence="3">
    <location>
        <begin position="1"/>
        <end position="102"/>
    </location>
</feature>
<dbReference type="CDD" id="cd17535">
    <property type="entry name" value="REC_NarL-like"/>
    <property type="match status" value="1"/>
</dbReference>
<gene>
    <name evidence="4" type="ORF">CAE01nite_09870</name>
</gene>
<dbReference type="SUPFAM" id="SSF55874">
    <property type="entry name" value="ATPase domain of HSP90 chaperone/DNA topoisomerase II/histidine kinase"/>
    <property type="match status" value="1"/>
</dbReference>
<dbReference type="Proteomes" id="UP000321181">
    <property type="component" value="Unassembled WGS sequence"/>
</dbReference>
<dbReference type="PANTHER" id="PTHR35526:SF3">
    <property type="entry name" value="ANTI-SIGMA-F FACTOR RSBW"/>
    <property type="match status" value="1"/>
</dbReference>
<evidence type="ECO:0000256" key="1">
    <source>
        <dbReference type="ARBA" id="ARBA00022527"/>
    </source>
</evidence>
<dbReference type="GO" id="GO:0000160">
    <property type="term" value="P:phosphorelay signal transduction system"/>
    <property type="evidence" value="ECO:0007669"/>
    <property type="project" value="InterPro"/>
</dbReference>
<dbReference type="AlphaFoldDB" id="A0A512D9V0"/>
<dbReference type="EMBL" id="BJYY01000006">
    <property type="protein sequence ID" value="GEO33262.1"/>
    <property type="molecule type" value="Genomic_DNA"/>
</dbReference>
<keyword evidence="1" id="KW-0808">Transferase</keyword>
<name>A0A512D9V0_9CELL</name>
<dbReference type="InterPro" id="IPR058245">
    <property type="entry name" value="NreC/VraR/RcsB-like_REC"/>
</dbReference>
<dbReference type="PANTHER" id="PTHR35526">
    <property type="entry name" value="ANTI-SIGMA-F FACTOR RSBW-RELATED"/>
    <property type="match status" value="1"/>
</dbReference>
<organism evidence="4 5">
    <name type="scientific">Cellulomonas aerilata</name>
    <dbReference type="NCBI Taxonomy" id="515326"/>
    <lineage>
        <taxon>Bacteria</taxon>
        <taxon>Bacillati</taxon>
        <taxon>Actinomycetota</taxon>
        <taxon>Actinomycetes</taxon>
        <taxon>Micrococcales</taxon>
        <taxon>Cellulomonadaceae</taxon>
        <taxon>Cellulomonas</taxon>
    </lineage>
</organism>
<dbReference type="Gene3D" id="3.30.565.10">
    <property type="entry name" value="Histidine kinase-like ATPase, C-terminal domain"/>
    <property type="match status" value="1"/>
</dbReference>
<dbReference type="InterPro" id="IPR003594">
    <property type="entry name" value="HATPase_dom"/>
</dbReference>
<comment type="caution">
    <text evidence="4">The sequence shown here is derived from an EMBL/GenBank/DDBJ whole genome shotgun (WGS) entry which is preliminary data.</text>
</comment>
<keyword evidence="1" id="KW-0723">Serine/threonine-protein kinase</keyword>
<dbReference type="Pfam" id="PF13581">
    <property type="entry name" value="HATPase_c_2"/>
    <property type="match status" value="1"/>
</dbReference>
<evidence type="ECO:0000313" key="5">
    <source>
        <dbReference type="Proteomes" id="UP000321181"/>
    </source>
</evidence>
<dbReference type="Gene3D" id="3.40.50.2300">
    <property type="match status" value="1"/>
</dbReference>
<dbReference type="Pfam" id="PF00072">
    <property type="entry name" value="Response_reg"/>
    <property type="match status" value="1"/>
</dbReference>
<dbReference type="SMART" id="SM00448">
    <property type="entry name" value="REC"/>
    <property type="match status" value="1"/>
</dbReference>
<protein>
    <recommendedName>
        <fullName evidence="3">Response regulatory domain-containing protein</fullName>
    </recommendedName>
</protein>
<sequence length="229" mass="24631">MRTALRFRGGFEVVGEAGDGAEAVRLAGELRPDLVVLDLGLPDIAGREVLTHLREQSPGSKIVVFSGWLDPAERAWIAERVEGVVLKDADLDYLLDLLTTVGVQQDVAVVDLPRDLRSVREARRFLRETLVGWDLSQVEDTSQIVVSELVTNAITHAASACRLRLSRRGATVRVEVVDGGTGTPDPRPPTISGESGRGMHIVSALAVAWGTELLDEGGKVVWAELPVGA</sequence>
<dbReference type="SUPFAM" id="SSF52172">
    <property type="entry name" value="CheY-like"/>
    <property type="match status" value="1"/>
</dbReference>
<dbReference type="InterPro" id="IPR050267">
    <property type="entry name" value="Anti-sigma-factor_SerPK"/>
</dbReference>
<evidence type="ECO:0000313" key="4">
    <source>
        <dbReference type="EMBL" id="GEO33262.1"/>
    </source>
</evidence>
<dbReference type="GO" id="GO:0004674">
    <property type="term" value="F:protein serine/threonine kinase activity"/>
    <property type="evidence" value="ECO:0007669"/>
    <property type="project" value="UniProtKB-KW"/>
</dbReference>
<dbReference type="PROSITE" id="PS50110">
    <property type="entry name" value="RESPONSE_REGULATORY"/>
    <property type="match status" value="1"/>
</dbReference>
<keyword evidence="5" id="KW-1185">Reference proteome</keyword>
<dbReference type="InterPro" id="IPR001789">
    <property type="entry name" value="Sig_transdc_resp-reg_receiver"/>
</dbReference>